<dbReference type="AlphaFoldDB" id="A0A7S8IDM6"/>
<dbReference type="EMBL" id="CP062983">
    <property type="protein sequence ID" value="QPC81509.1"/>
    <property type="molecule type" value="Genomic_DNA"/>
</dbReference>
<dbReference type="Gene3D" id="3.10.180.10">
    <property type="entry name" value="2,3-Dihydroxybiphenyl 1,2-Dioxygenase, domain 1"/>
    <property type="match status" value="2"/>
</dbReference>
<sequence>MKIQGLHHITLVTADAQKNVDFYVKVLGLRFIKKTVNFDDPTAYHLYYGDAKGTPGSAVTFFEWPNAQKGRPGIGGTHHFALTVADEDGLLKWKRRLTDLDINVLGPYDRKYFKSIYFSDPDGTIVEIATKGPGMTVDEAAVALGTTHQTVPEDLQRANRDEETIATVTWPEPVPVITDDMALKFGMHHISAFSSDIERTHDFFHGLLGMRLVKKTDNYDYEGMPHWYWGVDDGQPGTLITYFGHKPGPGRYVQMGAGQTHHFALAVQDEDEQEQWREVLMQAGYRVSPIMNRDYFRSIYTNDPDGHIVELATVGPGFDVDEPLAELGTSLQLPDWLEPHREQIERGLTPLQVPEWSIAR</sequence>
<dbReference type="PANTHER" id="PTHR36110:SF4">
    <property type="entry name" value="RING-CLEAVING DIOXYGENASE MHQA-RELATED"/>
    <property type="match status" value="1"/>
</dbReference>
<dbReference type="InterPro" id="IPR029068">
    <property type="entry name" value="Glyas_Bleomycin-R_OHBP_Dase"/>
</dbReference>
<protein>
    <submittedName>
        <fullName evidence="2">VOC family protein</fullName>
    </submittedName>
</protein>
<dbReference type="InterPro" id="IPR037523">
    <property type="entry name" value="VOC_core"/>
</dbReference>
<dbReference type="InterPro" id="IPR004360">
    <property type="entry name" value="Glyas_Fos-R_dOase_dom"/>
</dbReference>
<reference evidence="2 3" key="1">
    <citation type="submission" date="2020-02" db="EMBL/GenBank/DDBJ databases">
        <authorList>
            <person name="Zheng R.K."/>
            <person name="Sun C.M."/>
        </authorList>
    </citation>
    <scope>NUCLEOTIDE SEQUENCE [LARGE SCALE GENOMIC DNA]</scope>
    <source>
        <strain evidence="3">rifampicinis</strain>
    </source>
</reference>
<dbReference type="InterPro" id="IPR052537">
    <property type="entry name" value="Extradiol_RC_dioxygenase"/>
</dbReference>
<evidence type="ECO:0000313" key="2">
    <source>
        <dbReference type="EMBL" id="QPC81509.1"/>
    </source>
</evidence>
<dbReference type="PANTHER" id="PTHR36110">
    <property type="entry name" value="RING-CLEAVING DIOXYGENASE MHQE-RELATED"/>
    <property type="match status" value="1"/>
</dbReference>
<dbReference type="Proteomes" id="UP000594468">
    <property type="component" value="Chromosome"/>
</dbReference>
<feature type="domain" description="VOC" evidence="1">
    <location>
        <begin position="5"/>
        <end position="131"/>
    </location>
</feature>
<dbReference type="Pfam" id="PF00903">
    <property type="entry name" value="Glyoxalase"/>
    <property type="match status" value="2"/>
</dbReference>
<keyword evidence="3" id="KW-1185">Reference proteome</keyword>
<feature type="domain" description="VOC" evidence="1">
    <location>
        <begin position="186"/>
        <end position="314"/>
    </location>
</feature>
<organism evidence="2 3">
    <name type="scientific">Phototrophicus methaneseepsis</name>
    <dbReference type="NCBI Taxonomy" id="2710758"/>
    <lineage>
        <taxon>Bacteria</taxon>
        <taxon>Bacillati</taxon>
        <taxon>Chloroflexota</taxon>
        <taxon>Candidatus Thermofontia</taxon>
        <taxon>Phototrophicales</taxon>
        <taxon>Phototrophicaceae</taxon>
        <taxon>Phototrophicus</taxon>
    </lineage>
</organism>
<evidence type="ECO:0000259" key="1">
    <source>
        <dbReference type="PROSITE" id="PS51819"/>
    </source>
</evidence>
<dbReference type="PROSITE" id="PS51819">
    <property type="entry name" value="VOC"/>
    <property type="match status" value="2"/>
</dbReference>
<dbReference type="KEGG" id="pmet:G4Y79_17690"/>
<dbReference type="RefSeq" id="WP_195169582.1">
    <property type="nucleotide sequence ID" value="NZ_CP062983.1"/>
</dbReference>
<proteinExistence type="predicted"/>
<dbReference type="SUPFAM" id="SSF54593">
    <property type="entry name" value="Glyoxalase/Bleomycin resistance protein/Dihydroxybiphenyl dioxygenase"/>
    <property type="match status" value="2"/>
</dbReference>
<name>A0A7S8IDM6_9CHLR</name>
<gene>
    <name evidence="2" type="ORF">G4Y79_17690</name>
</gene>
<accession>A0A7S8IDM6</accession>
<evidence type="ECO:0000313" key="3">
    <source>
        <dbReference type="Proteomes" id="UP000594468"/>
    </source>
</evidence>